<sequence length="279" mass="31590">MDNHHAKNLARCVFFISDGTAITAETLGHAVLSQFPLHFSSYTLPFVTTEKRATEIKQRIDQIYSKTHIRPLVFYSIISPTVKKIITTSAGCCQDIVQSLIDPIQQEIGLKPEPKLNRTHGLSNLNQYDARIAAIEYTLAHDDGISLKNLDQAQVILLGVSRCGKTPTSLYLAMQFAIQAANYPFTADDMDNLQLPSALKPYMNKHFGLTISPERLAAIREERCEKSRYASLRQCRIELTEVEALFRRHNIHYLNTTNYSVEEISAKVIDTFGLTRRIF</sequence>
<evidence type="ECO:0000256" key="1">
    <source>
        <dbReference type="ARBA" id="ARBA00022527"/>
    </source>
</evidence>
<dbReference type="PANTHER" id="PTHR31756">
    <property type="entry name" value="PYRUVATE, PHOSPHATE DIKINASE REGULATORY PROTEIN 1, CHLOROPLASTIC"/>
    <property type="match status" value="1"/>
</dbReference>
<comment type="catalytic activity">
    <reaction evidence="5">
        <text>[pyruvate, water dikinase] + ADP = [pyruvate, water dikinase]-phosphate + AMP + H(+)</text>
        <dbReference type="Rhea" id="RHEA:46020"/>
        <dbReference type="Rhea" id="RHEA-COMP:11425"/>
        <dbReference type="Rhea" id="RHEA-COMP:11426"/>
        <dbReference type="ChEBI" id="CHEBI:15378"/>
        <dbReference type="ChEBI" id="CHEBI:43176"/>
        <dbReference type="ChEBI" id="CHEBI:68546"/>
        <dbReference type="ChEBI" id="CHEBI:456215"/>
        <dbReference type="ChEBI" id="CHEBI:456216"/>
        <dbReference type="EC" id="2.7.11.33"/>
    </reaction>
</comment>
<evidence type="ECO:0000313" key="6">
    <source>
        <dbReference type="EMBL" id="WGM00124.1"/>
    </source>
</evidence>
<protein>
    <recommendedName>
        <fullName evidence="5">Putative phosphoenolpyruvate synthase regulatory protein</fullName>
        <shortName evidence="5">PEP synthase regulatory protein</shortName>
        <shortName evidence="5">PSRP</shortName>
        <ecNumber evidence="5">2.7.11.33</ecNumber>
        <ecNumber evidence="5">2.7.4.28</ecNumber>
    </recommendedName>
    <alternativeName>
        <fullName evidence="5">Pyruvate, water dikinase regulatory protein</fullName>
    </alternativeName>
</protein>
<dbReference type="AlphaFoldDB" id="A0AA95GNJ2"/>
<dbReference type="PANTHER" id="PTHR31756:SF3">
    <property type="entry name" value="PYRUVATE, PHOSPHATE DIKINASE REGULATORY PROTEIN 1, CHLOROPLASTIC"/>
    <property type="match status" value="1"/>
</dbReference>
<dbReference type="InterPro" id="IPR005177">
    <property type="entry name" value="Kinase-pyrophosphorylase"/>
</dbReference>
<comment type="similarity">
    <text evidence="5">Belongs to the pyruvate, phosphate/water dikinase regulatory protein family. PSRP subfamily.</text>
</comment>
<evidence type="ECO:0000256" key="5">
    <source>
        <dbReference type="HAMAP-Rule" id="MF_01062"/>
    </source>
</evidence>
<evidence type="ECO:0000256" key="2">
    <source>
        <dbReference type="ARBA" id="ARBA00022679"/>
    </source>
</evidence>
<dbReference type="InterPro" id="IPR026530">
    <property type="entry name" value="PSRP"/>
</dbReference>
<dbReference type="GO" id="GO:0005524">
    <property type="term" value="F:ATP binding"/>
    <property type="evidence" value="ECO:0007669"/>
    <property type="project" value="InterPro"/>
</dbReference>
<dbReference type="EC" id="2.7.11.33" evidence="5"/>
<comment type="function">
    <text evidence="5">Bifunctional serine/threonine kinase and phosphorylase involved in the regulation of the phosphoenolpyruvate synthase (PEPS) by catalyzing its phosphorylation/dephosphorylation.</text>
</comment>
<feature type="binding site" evidence="5">
    <location>
        <begin position="159"/>
        <end position="166"/>
    </location>
    <ligand>
        <name>ADP</name>
        <dbReference type="ChEBI" id="CHEBI:456216"/>
    </ligand>
</feature>
<reference evidence="6" key="1">
    <citation type="submission" date="2023-04" db="EMBL/GenBank/DDBJ databases">
        <title>Genome dynamics across the evolutionary transition to endosymbiosis.</title>
        <authorList>
            <person name="Siozios S."/>
            <person name="Nadal-Jimenez P."/>
            <person name="Azagi T."/>
            <person name="Sprong H."/>
            <person name="Frost C.L."/>
            <person name="Parratt S.R."/>
            <person name="Taylor G."/>
            <person name="Brettell L."/>
            <person name="Lew K.C."/>
            <person name="Croft L."/>
            <person name="King K.C."/>
            <person name="Brockhurst M.A."/>
            <person name="Hypsa V."/>
            <person name="Novakova E."/>
            <person name="Darby A.C."/>
            <person name="Hurst G.D.D."/>
        </authorList>
    </citation>
    <scope>NUCLEOTIDE SEQUENCE</scope>
    <source>
        <strain evidence="6">APv</strain>
    </source>
</reference>
<dbReference type="GO" id="GO:0016776">
    <property type="term" value="F:phosphotransferase activity, phosphate group as acceptor"/>
    <property type="evidence" value="ECO:0007669"/>
    <property type="project" value="UniProtKB-UniRule"/>
</dbReference>
<dbReference type="Pfam" id="PF03618">
    <property type="entry name" value="Kinase-PPPase"/>
    <property type="match status" value="1"/>
</dbReference>
<accession>A0AA95GNJ2</accession>
<evidence type="ECO:0000313" key="7">
    <source>
        <dbReference type="Proteomes" id="UP001177595"/>
    </source>
</evidence>
<dbReference type="EC" id="2.7.4.28" evidence="5"/>
<gene>
    <name evidence="6" type="ORF">QE210_09445</name>
</gene>
<organism evidence="6 7">
    <name type="scientific">Arsenophonus nasoniae</name>
    <name type="common">son-killer infecting Nasonia vitripennis</name>
    <dbReference type="NCBI Taxonomy" id="638"/>
    <lineage>
        <taxon>Bacteria</taxon>
        <taxon>Pseudomonadati</taxon>
        <taxon>Pseudomonadota</taxon>
        <taxon>Gammaproteobacteria</taxon>
        <taxon>Enterobacterales</taxon>
        <taxon>Morganellaceae</taxon>
        <taxon>Arsenophonus</taxon>
    </lineage>
</organism>
<proteinExistence type="inferred from homology"/>
<dbReference type="GO" id="GO:0043531">
    <property type="term" value="F:ADP binding"/>
    <property type="evidence" value="ECO:0007669"/>
    <property type="project" value="UniProtKB-UniRule"/>
</dbReference>
<dbReference type="RefSeq" id="WP_280623717.1">
    <property type="nucleotide sequence ID" value="NZ_CP123504.1"/>
</dbReference>
<evidence type="ECO:0000256" key="3">
    <source>
        <dbReference type="ARBA" id="ARBA00022741"/>
    </source>
</evidence>
<dbReference type="Proteomes" id="UP001177595">
    <property type="component" value="Chromosome"/>
</dbReference>
<keyword evidence="4 5" id="KW-0418">Kinase</keyword>
<dbReference type="GO" id="GO:0004674">
    <property type="term" value="F:protein serine/threonine kinase activity"/>
    <property type="evidence" value="ECO:0007669"/>
    <property type="project" value="UniProtKB-UniRule"/>
</dbReference>
<keyword evidence="2 5" id="KW-0808">Transferase</keyword>
<keyword evidence="3 5" id="KW-0547">Nucleotide-binding</keyword>
<dbReference type="HAMAP" id="MF_01062">
    <property type="entry name" value="PSRP"/>
    <property type="match status" value="1"/>
</dbReference>
<evidence type="ECO:0000256" key="4">
    <source>
        <dbReference type="ARBA" id="ARBA00022777"/>
    </source>
</evidence>
<comment type="catalytic activity">
    <reaction evidence="5">
        <text>[pyruvate, water dikinase]-phosphate + phosphate + H(+) = [pyruvate, water dikinase] + diphosphate</text>
        <dbReference type="Rhea" id="RHEA:48580"/>
        <dbReference type="Rhea" id="RHEA-COMP:11425"/>
        <dbReference type="Rhea" id="RHEA-COMP:11426"/>
        <dbReference type="ChEBI" id="CHEBI:15378"/>
        <dbReference type="ChEBI" id="CHEBI:33019"/>
        <dbReference type="ChEBI" id="CHEBI:43176"/>
        <dbReference type="ChEBI" id="CHEBI:43474"/>
        <dbReference type="ChEBI" id="CHEBI:68546"/>
        <dbReference type="EC" id="2.7.4.28"/>
    </reaction>
</comment>
<keyword evidence="1 5" id="KW-0723">Serine/threonine-protein kinase</keyword>
<dbReference type="EMBL" id="CP123504">
    <property type="protein sequence ID" value="WGM00124.1"/>
    <property type="molecule type" value="Genomic_DNA"/>
</dbReference>
<name>A0AA95GNJ2_9GAMM</name>
<dbReference type="NCBIfam" id="NF003742">
    <property type="entry name" value="PRK05339.1"/>
    <property type="match status" value="1"/>
</dbReference>